<name>A0ACB8S279_9AGAM</name>
<dbReference type="Proteomes" id="UP000814033">
    <property type="component" value="Unassembled WGS sequence"/>
</dbReference>
<evidence type="ECO:0000313" key="1">
    <source>
        <dbReference type="EMBL" id="KAI0050599.1"/>
    </source>
</evidence>
<reference evidence="1" key="1">
    <citation type="submission" date="2021-02" db="EMBL/GenBank/DDBJ databases">
        <authorList>
            <consortium name="DOE Joint Genome Institute"/>
            <person name="Ahrendt S."/>
            <person name="Looney B.P."/>
            <person name="Miyauchi S."/>
            <person name="Morin E."/>
            <person name="Drula E."/>
            <person name="Courty P.E."/>
            <person name="Chicoki N."/>
            <person name="Fauchery L."/>
            <person name="Kohler A."/>
            <person name="Kuo A."/>
            <person name="Labutti K."/>
            <person name="Pangilinan J."/>
            <person name="Lipzen A."/>
            <person name="Riley R."/>
            <person name="Andreopoulos W."/>
            <person name="He G."/>
            <person name="Johnson J."/>
            <person name="Barry K.W."/>
            <person name="Grigoriev I.V."/>
            <person name="Nagy L."/>
            <person name="Hibbett D."/>
            <person name="Henrissat B."/>
            <person name="Matheny P.B."/>
            <person name="Labbe J."/>
            <person name="Martin F."/>
        </authorList>
    </citation>
    <scope>NUCLEOTIDE SEQUENCE</scope>
    <source>
        <strain evidence="1">FP105234-sp</strain>
    </source>
</reference>
<proteinExistence type="predicted"/>
<comment type="caution">
    <text evidence="1">The sequence shown here is derived from an EMBL/GenBank/DDBJ whole genome shotgun (WGS) entry which is preliminary data.</text>
</comment>
<organism evidence="1 2">
    <name type="scientific">Auriscalpium vulgare</name>
    <dbReference type="NCBI Taxonomy" id="40419"/>
    <lineage>
        <taxon>Eukaryota</taxon>
        <taxon>Fungi</taxon>
        <taxon>Dikarya</taxon>
        <taxon>Basidiomycota</taxon>
        <taxon>Agaricomycotina</taxon>
        <taxon>Agaricomycetes</taxon>
        <taxon>Russulales</taxon>
        <taxon>Auriscalpiaceae</taxon>
        <taxon>Auriscalpium</taxon>
    </lineage>
</organism>
<sequence length="204" mass="21712">MPSILSHVCIFAILTFASSRAHPHNDRRLSSIPTTVQPHPIRAQLAAQPSVSLVSPNSTITADPIAFDRPDTTSLQDHIHIIVAAVLALVLITACFLIIRYLERMPFQRLRRQPPGATTAVPAPPGLEADTGAEGMRRVQWMALGGAESSGSDTRSLAGTLPEKPPAVYLREKLPLSPIEGAMPMLKCMSTDSSGSSSEGDTGA</sequence>
<dbReference type="EMBL" id="MU275860">
    <property type="protein sequence ID" value="KAI0050599.1"/>
    <property type="molecule type" value="Genomic_DNA"/>
</dbReference>
<accession>A0ACB8S279</accession>
<keyword evidence="2" id="KW-1185">Reference proteome</keyword>
<reference evidence="1" key="2">
    <citation type="journal article" date="2022" name="New Phytol.">
        <title>Evolutionary transition to the ectomycorrhizal habit in the genomes of a hyperdiverse lineage of mushroom-forming fungi.</title>
        <authorList>
            <person name="Looney B."/>
            <person name="Miyauchi S."/>
            <person name="Morin E."/>
            <person name="Drula E."/>
            <person name="Courty P.E."/>
            <person name="Kohler A."/>
            <person name="Kuo A."/>
            <person name="LaButti K."/>
            <person name="Pangilinan J."/>
            <person name="Lipzen A."/>
            <person name="Riley R."/>
            <person name="Andreopoulos W."/>
            <person name="He G."/>
            <person name="Johnson J."/>
            <person name="Nolan M."/>
            <person name="Tritt A."/>
            <person name="Barry K.W."/>
            <person name="Grigoriev I.V."/>
            <person name="Nagy L.G."/>
            <person name="Hibbett D."/>
            <person name="Henrissat B."/>
            <person name="Matheny P.B."/>
            <person name="Labbe J."/>
            <person name="Martin F.M."/>
        </authorList>
    </citation>
    <scope>NUCLEOTIDE SEQUENCE</scope>
    <source>
        <strain evidence="1">FP105234-sp</strain>
    </source>
</reference>
<gene>
    <name evidence="1" type="ORF">FA95DRAFT_573497</name>
</gene>
<evidence type="ECO:0000313" key="2">
    <source>
        <dbReference type="Proteomes" id="UP000814033"/>
    </source>
</evidence>
<protein>
    <submittedName>
        <fullName evidence="1">Uncharacterized protein</fullName>
    </submittedName>
</protein>